<organism evidence="1">
    <name type="scientific">Picea glauca</name>
    <name type="common">White spruce</name>
    <name type="synonym">Pinus glauca</name>
    <dbReference type="NCBI Taxonomy" id="3330"/>
    <lineage>
        <taxon>Eukaryota</taxon>
        <taxon>Viridiplantae</taxon>
        <taxon>Streptophyta</taxon>
        <taxon>Embryophyta</taxon>
        <taxon>Tracheophyta</taxon>
        <taxon>Spermatophyta</taxon>
        <taxon>Pinopsida</taxon>
        <taxon>Pinidae</taxon>
        <taxon>Conifers I</taxon>
        <taxon>Pinales</taxon>
        <taxon>Pinaceae</taxon>
        <taxon>Picea</taxon>
    </lineage>
</organism>
<keyword evidence="1" id="KW-0496">Mitochondrion</keyword>
<name>A0A101LWF3_PICGL</name>
<dbReference type="EMBL" id="LKAM01000011">
    <property type="protein sequence ID" value="KUM46585.1"/>
    <property type="molecule type" value="Genomic_DNA"/>
</dbReference>
<reference evidence="1" key="1">
    <citation type="journal article" date="2015" name="Genome Biol. Evol.">
        <title>Organellar Genomes of White Spruce (Picea glauca): Assembly and Annotation.</title>
        <authorList>
            <person name="Jackman S.D."/>
            <person name="Warren R.L."/>
            <person name="Gibb E.A."/>
            <person name="Vandervalk B.P."/>
            <person name="Mohamadi H."/>
            <person name="Chu J."/>
            <person name="Raymond A."/>
            <person name="Pleasance S."/>
            <person name="Coope R."/>
            <person name="Wildung M.R."/>
            <person name="Ritland C.E."/>
            <person name="Bousquet J."/>
            <person name="Jones S.J."/>
            <person name="Bohlmann J."/>
            <person name="Birol I."/>
        </authorList>
    </citation>
    <scope>NUCLEOTIDE SEQUENCE [LARGE SCALE GENOMIC DNA]</scope>
    <source>
        <tissue evidence="1">Flushing bud</tissue>
    </source>
</reference>
<sequence length="100" mass="11726">MSYVTGNVEYFLDAMSYRVVEDQRIPALDMVLKATPTHWWAAHKKDLTTWDVVQPAMMHQFVPPPEFECQDLSVAKGKTIKFVEQYEGKFDPYIHIENYL</sequence>
<protein>
    <submittedName>
        <fullName evidence="1">Uncharacterized protein</fullName>
    </submittedName>
</protein>
<geneLocation type="mitochondrion" evidence="1"/>
<comment type="caution">
    <text evidence="1">The sequence shown here is derived from an EMBL/GenBank/DDBJ whole genome shotgun (WGS) entry which is preliminary data.</text>
</comment>
<gene>
    <name evidence="1" type="ORF">ABT39_MTgene1687</name>
</gene>
<evidence type="ECO:0000313" key="1">
    <source>
        <dbReference type="EMBL" id="KUM46585.1"/>
    </source>
</evidence>
<dbReference type="AlphaFoldDB" id="A0A101LWF3"/>
<proteinExistence type="predicted"/>
<accession>A0A101LWF3</accession>